<keyword evidence="2" id="KW-1185">Reference proteome</keyword>
<dbReference type="Gene3D" id="2.60.40.10">
    <property type="entry name" value="Immunoglobulins"/>
    <property type="match status" value="1"/>
</dbReference>
<reference evidence="1 2" key="1">
    <citation type="submission" date="2018-02" db="EMBL/GenBank/DDBJ databases">
        <title>Genomic Encyclopedia of Archaeal and Bacterial Type Strains, Phase II (KMG-II): from individual species to whole genera.</title>
        <authorList>
            <person name="Goeker M."/>
        </authorList>
    </citation>
    <scope>NUCLEOTIDE SEQUENCE [LARGE SCALE GENOMIC DNA]</scope>
    <source>
        <strain evidence="1 2">DSM 29526</strain>
    </source>
</reference>
<evidence type="ECO:0000313" key="2">
    <source>
        <dbReference type="Proteomes" id="UP000237662"/>
    </source>
</evidence>
<protein>
    <submittedName>
        <fullName evidence="1">Uncharacterized protein</fullName>
    </submittedName>
</protein>
<dbReference type="EMBL" id="PTJC01000005">
    <property type="protein sequence ID" value="PPK87669.1"/>
    <property type="molecule type" value="Genomic_DNA"/>
</dbReference>
<organism evidence="1 2">
    <name type="scientific">Neolewinella xylanilytica</name>
    <dbReference type="NCBI Taxonomy" id="1514080"/>
    <lineage>
        <taxon>Bacteria</taxon>
        <taxon>Pseudomonadati</taxon>
        <taxon>Bacteroidota</taxon>
        <taxon>Saprospiria</taxon>
        <taxon>Saprospirales</taxon>
        <taxon>Lewinellaceae</taxon>
        <taxon>Neolewinella</taxon>
    </lineage>
</organism>
<name>A0A2S6I865_9BACT</name>
<dbReference type="Proteomes" id="UP000237662">
    <property type="component" value="Unassembled WGS sequence"/>
</dbReference>
<evidence type="ECO:0000313" key="1">
    <source>
        <dbReference type="EMBL" id="PPK87669.1"/>
    </source>
</evidence>
<sequence>MILDSGTVIRLAFLIGWLPVTSTSLWAQTTSLSSPSVTTLSLSHAGAIAEVSVPPTTLADELSGCGITLSPPLPLMPTELTATRETATTVHLTWETEVSADDYAWTLQRQLDVEAGFTTIQSLSPALIAVRNYTDQNNHYGVSYYRLRGESADRVERISRVVSVDNAFALDGLQVYPNPLRQHGSVELPETMRAFALQLFNSFGRRVWSGNYPAGSANPVDLRFPDLPHGVYQLQWLVNDEVRATERVVIIR</sequence>
<comment type="caution">
    <text evidence="1">The sequence shown here is derived from an EMBL/GenBank/DDBJ whole genome shotgun (WGS) entry which is preliminary data.</text>
</comment>
<dbReference type="InterPro" id="IPR013783">
    <property type="entry name" value="Ig-like_fold"/>
</dbReference>
<accession>A0A2S6I865</accession>
<proteinExistence type="predicted"/>
<dbReference type="OrthoDB" id="1056765at2"/>
<dbReference type="RefSeq" id="WP_146088684.1">
    <property type="nucleotide sequence ID" value="NZ_PTJC01000005.1"/>
</dbReference>
<dbReference type="AlphaFoldDB" id="A0A2S6I865"/>
<gene>
    <name evidence="1" type="ORF">CLV84_0617</name>
</gene>